<evidence type="ECO:0000256" key="3">
    <source>
        <dbReference type="ARBA" id="ARBA00022801"/>
    </source>
</evidence>
<dbReference type="PANTHER" id="PTHR43046">
    <property type="entry name" value="GDP-MANNOSE MANNOSYL HYDROLASE"/>
    <property type="match status" value="1"/>
</dbReference>
<feature type="compositionally biased region" description="Basic and acidic residues" evidence="5">
    <location>
        <begin position="150"/>
        <end position="167"/>
    </location>
</feature>
<dbReference type="InterPro" id="IPR000086">
    <property type="entry name" value="NUDIX_hydrolase_dom"/>
</dbReference>
<dbReference type="SUPFAM" id="SSF55811">
    <property type="entry name" value="Nudix"/>
    <property type="match status" value="1"/>
</dbReference>
<name>A0A1C4YSQ5_9ACTN</name>
<evidence type="ECO:0000256" key="2">
    <source>
        <dbReference type="ARBA" id="ARBA00005582"/>
    </source>
</evidence>
<evidence type="ECO:0000256" key="5">
    <source>
        <dbReference type="SAM" id="MobiDB-lite"/>
    </source>
</evidence>
<dbReference type="PANTHER" id="PTHR43046:SF16">
    <property type="entry name" value="ADP-RIBOSE PYROPHOSPHATASE YJHB-RELATED"/>
    <property type="match status" value="1"/>
</dbReference>
<feature type="compositionally biased region" description="Low complexity" evidence="5">
    <location>
        <begin position="202"/>
        <end position="211"/>
    </location>
</feature>
<gene>
    <name evidence="7" type="ORF">GA0074696_3657</name>
</gene>
<evidence type="ECO:0000259" key="6">
    <source>
        <dbReference type="PROSITE" id="PS51462"/>
    </source>
</evidence>
<evidence type="ECO:0000256" key="4">
    <source>
        <dbReference type="RuleBase" id="RU003476"/>
    </source>
</evidence>
<feature type="domain" description="Nudix hydrolase" evidence="6">
    <location>
        <begin position="19"/>
        <end position="154"/>
    </location>
</feature>
<dbReference type="PROSITE" id="PS51462">
    <property type="entry name" value="NUDIX"/>
    <property type="match status" value="1"/>
</dbReference>
<dbReference type="InterPro" id="IPR015797">
    <property type="entry name" value="NUDIX_hydrolase-like_dom_sf"/>
</dbReference>
<comment type="similarity">
    <text evidence="2 4">Belongs to the Nudix hydrolase family.</text>
</comment>
<proteinExistence type="inferred from homology"/>
<evidence type="ECO:0000256" key="1">
    <source>
        <dbReference type="ARBA" id="ARBA00001946"/>
    </source>
</evidence>
<dbReference type="PRINTS" id="PR00502">
    <property type="entry name" value="NUDIXFAMILY"/>
</dbReference>
<dbReference type="InterPro" id="IPR020084">
    <property type="entry name" value="NUDIX_hydrolase_CS"/>
</dbReference>
<accession>A0A1C4YSQ5</accession>
<dbReference type="PROSITE" id="PS00893">
    <property type="entry name" value="NUDIX_BOX"/>
    <property type="match status" value="1"/>
</dbReference>
<comment type="cofactor">
    <cofactor evidence="1">
        <name>Mg(2+)</name>
        <dbReference type="ChEBI" id="CHEBI:18420"/>
    </cofactor>
</comment>
<organism evidence="7 8">
    <name type="scientific">Micromonospora purpureochromogenes</name>
    <dbReference type="NCBI Taxonomy" id="47872"/>
    <lineage>
        <taxon>Bacteria</taxon>
        <taxon>Bacillati</taxon>
        <taxon>Actinomycetota</taxon>
        <taxon>Actinomycetes</taxon>
        <taxon>Micromonosporales</taxon>
        <taxon>Micromonosporaceae</taxon>
        <taxon>Micromonospora</taxon>
    </lineage>
</organism>
<dbReference type="Pfam" id="PF00293">
    <property type="entry name" value="NUDIX"/>
    <property type="match status" value="1"/>
</dbReference>
<keyword evidence="3 4" id="KW-0378">Hydrolase</keyword>
<sequence length="233" mass="25407">MPVPAYVTRLRAHIGHGLLLLPGVSGVVRDDAGRVLLARRGDNSRWLVPAGIVDPGEQPADAVVREVFEETGVRVRVERVGGVATHPVVYPNGDVCEYLNVWFRCAPVGGEPRADGDESTEVGWFAPDDLPELDEWARLRIDTTLREDAPTWHARPGERHPALRRPDALCGPVPTVRPGRVSRWRRRPGNGPRRCAPRGRPARCPSRTAAPAPNPAGGPGTPTPNRRSARSAR</sequence>
<dbReference type="AlphaFoldDB" id="A0A1C4YSQ5"/>
<dbReference type="Gene3D" id="3.90.79.10">
    <property type="entry name" value="Nucleoside Triphosphate Pyrophosphohydrolase"/>
    <property type="match status" value="1"/>
</dbReference>
<dbReference type="Proteomes" id="UP000198228">
    <property type="component" value="Chromosome I"/>
</dbReference>
<reference evidence="7 8" key="1">
    <citation type="submission" date="2016-06" db="EMBL/GenBank/DDBJ databases">
        <authorList>
            <person name="Kjaerup R.B."/>
            <person name="Dalgaard T.S."/>
            <person name="Juul-Madsen H.R."/>
        </authorList>
    </citation>
    <scope>NUCLEOTIDE SEQUENCE [LARGE SCALE GENOMIC DNA]</scope>
    <source>
        <strain evidence="7 8">DSM 43821</strain>
    </source>
</reference>
<dbReference type="InterPro" id="IPR020476">
    <property type="entry name" value="Nudix_hydrolase"/>
</dbReference>
<feature type="region of interest" description="Disordered" evidence="5">
    <location>
        <begin position="150"/>
        <end position="233"/>
    </location>
</feature>
<dbReference type="GO" id="GO:0016787">
    <property type="term" value="F:hydrolase activity"/>
    <property type="evidence" value="ECO:0007669"/>
    <property type="project" value="UniProtKB-KW"/>
</dbReference>
<evidence type="ECO:0000313" key="7">
    <source>
        <dbReference type="EMBL" id="SCF23686.1"/>
    </source>
</evidence>
<dbReference type="CDD" id="cd18879">
    <property type="entry name" value="NUDIX_Hydrolase"/>
    <property type="match status" value="1"/>
</dbReference>
<protein>
    <submittedName>
        <fullName evidence="7">8-oxo-dGTP diphosphatase</fullName>
    </submittedName>
</protein>
<evidence type="ECO:0000313" key="8">
    <source>
        <dbReference type="Proteomes" id="UP000198228"/>
    </source>
</evidence>
<dbReference type="EMBL" id="LT607410">
    <property type="protein sequence ID" value="SCF23686.1"/>
    <property type="molecule type" value="Genomic_DNA"/>
</dbReference>